<keyword evidence="1" id="KW-0812">Transmembrane</keyword>
<evidence type="ECO:0000313" key="3">
    <source>
        <dbReference type="Proteomes" id="UP000078546"/>
    </source>
</evidence>
<keyword evidence="1" id="KW-0472">Membrane</keyword>
<gene>
    <name evidence="2" type="ORF">POVCU1_081320</name>
</gene>
<reference evidence="3" key="1">
    <citation type="submission" date="2016-05" db="EMBL/GenBank/DDBJ databases">
        <authorList>
            <person name="Naeem Raeece"/>
        </authorList>
    </citation>
    <scope>NUCLEOTIDE SEQUENCE [LARGE SCALE GENOMIC DNA]</scope>
</reference>
<accession>A0A1A8XDN6</accession>
<evidence type="ECO:0000313" key="2">
    <source>
        <dbReference type="EMBL" id="SBT02837.1"/>
    </source>
</evidence>
<dbReference type="Proteomes" id="UP000078546">
    <property type="component" value="Unassembled WGS sequence"/>
</dbReference>
<feature type="transmembrane region" description="Helical" evidence="1">
    <location>
        <begin position="250"/>
        <end position="270"/>
    </location>
</feature>
<organism evidence="2 3">
    <name type="scientific">Plasmodium ovale curtisi</name>
    <dbReference type="NCBI Taxonomy" id="864141"/>
    <lineage>
        <taxon>Eukaryota</taxon>
        <taxon>Sar</taxon>
        <taxon>Alveolata</taxon>
        <taxon>Apicomplexa</taxon>
        <taxon>Aconoidasida</taxon>
        <taxon>Haemosporida</taxon>
        <taxon>Plasmodiidae</taxon>
        <taxon>Plasmodium</taxon>
        <taxon>Plasmodium (Plasmodium)</taxon>
    </lineage>
</organism>
<proteinExistence type="predicted"/>
<protein>
    <submittedName>
        <fullName evidence="2">PIR Superfamily Protein</fullName>
    </submittedName>
</protein>
<keyword evidence="1" id="KW-1133">Transmembrane helix</keyword>
<evidence type="ECO:0000256" key="1">
    <source>
        <dbReference type="SAM" id="Phobius"/>
    </source>
</evidence>
<name>A0A1A8XDN6_PLAOA</name>
<dbReference type="AlphaFoldDB" id="A0A1A8XDN6"/>
<sequence>MTCPNWSTEELNKFFETKFDDCAELLETFKHENVKPKSKNGCNSFVKDDIFRNISSPEKICEQFKDMYDSLYGNIGESSRSSSDKYVLVFLNYWLNDKLRDKDKNILVSVQKFYEKIKENDSSFFKDNLLYENLCNMEYSDFEYMKVLYELYNYKRKIHNIMINGGTDQSAVLCEQYTKACYLKYKESIYKCLNGSYNFLKDLKTFKRIYEISINKSTDHGEKCKPHHLIPLPEYDDVLREYNNPKKEQFQRIITITILVPLLALSFPFISSNTFTPMRQYVSEKIKKTRNILMNMDENRKQFLLHSPDFDNEISDNGEHKIGYYSVRNF</sequence>
<dbReference type="EMBL" id="FLQV01003790">
    <property type="protein sequence ID" value="SBT02837.1"/>
    <property type="molecule type" value="Genomic_DNA"/>
</dbReference>